<reference evidence="3 4" key="1">
    <citation type="journal article" date="2014" name="Int. J. Syst. Evol. Microbiol.">
        <title>Complete genome sequence of Corynebacterium casei LMG S-19264T (=DSM 44701T), isolated from a smear-ripened cheese.</title>
        <authorList>
            <consortium name="US DOE Joint Genome Institute (JGI-PGF)"/>
            <person name="Walter F."/>
            <person name="Albersmeier A."/>
            <person name="Kalinowski J."/>
            <person name="Ruckert C."/>
        </authorList>
    </citation>
    <scope>NUCLEOTIDE SEQUENCE [LARGE SCALE GENOMIC DNA]</scope>
    <source>
        <strain evidence="3 4">CGMCC 4.7206</strain>
    </source>
</reference>
<dbReference type="Proteomes" id="UP000597989">
    <property type="component" value="Unassembled WGS sequence"/>
</dbReference>
<gene>
    <name evidence="2" type="ORF">GCM10009545_10170</name>
    <name evidence="3" type="ORF">GCM10011581_42710</name>
</gene>
<proteinExistence type="predicted"/>
<evidence type="ECO:0000313" key="5">
    <source>
        <dbReference type="Proteomes" id="UP001500220"/>
    </source>
</evidence>
<reference evidence="3" key="3">
    <citation type="submission" date="2020-09" db="EMBL/GenBank/DDBJ databases">
        <authorList>
            <person name="Sun Q."/>
            <person name="Zhou Y."/>
        </authorList>
    </citation>
    <scope>NUCLEOTIDE SEQUENCE</scope>
    <source>
        <strain evidence="3">CGMCC 4.7206</strain>
    </source>
</reference>
<comment type="caution">
    <text evidence="3">The sequence shown here is derived from an EMBL/GenBank/DDBJ whole genome shotgun (WGS) entry which is preliminary data.</text>
</comment>
<reference evidence="2" key="4">
    <citation type="submission" date="2023-12" db="EMBL/GenBank/DDBJ databases">
        <authorList>
            <person name="Sun Q."/>
            <person name="Inoue M."/>
        </authorList>
    </citation>
    <scope>NUCLEOTIDE SEQUENCE</scope>
    <source>
        <strain evidence="2">JCM 10664</strain>
    </source>
</reference>
<protein>
    <submittedName>
        <fullName evidence="3">Uncharacterized protein</fullName>
    </submittedName>
</protein>
<accession>A0A917K7F5</accession>
<evidence type="ECO:0000313" key="4">
    <source>
        <dbReference type="Proteomes" id="UP000597989"/>
    </source>
</evidence>
<evidence type="ECO:0000256" key="1">
    <source>
        <dbReference type="SAM" id="MobiDB-lite"/>
    </source>
</evidence>
<feature type="region of interest" description="Disordered" evidence="1">
    <location>
        <begin position="114"/>
        <end position="156"/>
    </location>
</feature>
<dbReference type="Proteomes" id="UP001500220">
    <property type="component" value="Unassembled WGS sequence"/>
</dbReference>
<dbReference type="RefSeq" id="WP_188990461.1">
    <property type="nucleotide sequence ID" value="NZ_BAAAHC010000003.1"/>
</dbReference>
<organism evidence="3 4">
    <name type="scientific">Saccharopolyspora thermophila</name>
    <dbReference type="NCBI Taxonomy" id="89367"/>
    <lineage>
        <taxon>Bacteria</taxon>
        <taxon>Bacillati</taxon>
        <taxon>Actinomycetota</taxon>
        <taxon>Actinomycetes</taxon>
        <taxon>Pseudonocardiales</taxon>
        <taxon>Pseudonocardiaceae</taxon>
        <taxon>Saccharopolyspora</taxon>
    </lineage>
</organism>
<evidence type="ECO:0000313" key="2">
    <source>
        <dbReference type="EMBL" id="GAA0509997.1"/>
    </source>
</evidence>
<dbReference type="AlphaFoldDB" id="A0A917K7F5"/>
<dbReference type="NCBIfam" id="NF038175">
    <property type="entry name" value="IniB_NTERM"/>
    <property type="match status" value="1"/>
</dbReference>
<evidence type="ECO:0000313" key="3">
    <source>
        <dbReference type="EMBL" id="GGJ01002.1"/>
    </source>
</evidence>
<reference evidence="2 5" key="2">
    <citation type="journal article" date="2019" name="Int. J. Syst. Evol. Microbiol.">
        <title>The Global Catalogue of Microorganisms (GCM) 10K type strain sequencing project: providing services to taxonomists for standard genome sequencing and annotation.</title>
        <authorList>
            <consortium name="The Broad Institute Genomics Platform"/>
            <consortium name="The Broad Institute Genome Sequencing Center for Infectious Disease"/>
            <person name="Wu L."/>
            <person name="Ma J."/>
        </authorList>
    </citation>
    <scope>NUCLEOTIDE SEQUENCE [LARGE SCALE GENOMIC DNA]</scope>
    <source>
        <strain evidence="2 5">JCM 10664</strain>
    </source>
</reference>
<dbReference type="InterPro" id="IPR049709">
    <property type="entry name" value="IniB-like_N"/>
</dbReference>
<keyword evidence="5" id="KW-1185">Reference proteome</keyword>
<name>A0A917K7F5_9PSEU</name>
<dbReference type="EMBL" id="BAAAHC010000003">
    <property type="protein sequence ID" value="GAA0509997.1"/>
    <property type="molecule type" value="Genomic_DNA"/>
</dbReference>
<sequence>MADSQHATGRAESPTSDPGTHTPLPDQPTLYEFLTRLVSDPAARSAFDADPQAMLDQAGLGGMTATDVLQATSLVLDYAPVEVVTEYDRSLQSSVEKFAASTQHVAINQLHPAHPTEQEEQSMLQNTPAQPADFGKDKDVDVTLPTPAPAPSHTHNVDVDIEQNDSHNLISIHHVLSDANIANDNIVGSVVGNTVGQVGDNVDLGDVTQVVGDVTYGSVVEVNDTANHVFDTSVDLTAGVGTVVHNDVTNVVDDVTDLDVVNIANEAPLVGDVTNVGGLINGDVLSDVTGVAGDVTGVAGDVTGVAGDVTANVPVVGNVVDNVAGGDIVGGVAGAVTDAPVVGDVVDGLL</sequence>
<dbReference type="EMBL" id="BMMT01000018">
    <property type="protein sequence ID" value="GGJ01002.1"/>
    <property type="molecule type" value="Genomic_DNA"/>
</dbReference>
<feature type="region of interest" description="Disordered" evidence="1">
    <location>
        <begin position="1"/>
        <end position="27"/>
    </location>
</feature>